<evidence type="ECO:0000313" key="2">
    <source>
        <dbReference type="Proteomes" id="UP000821845"/>
    </source>
</evidence>
<name>A0ACB7T2C9_HYAAI</name>
<gene>
    <name evidence="1" type="ORF">HPB50_000074</name>
</gene>
<dbReference type="EMBL" id="CM023491">
    <property type="protein sequence ID" value="KAH6940467.1"/>
    <property type="molecule type" value="Genomic_DNA"/>
</dbReference>
<protein>
    <submittedName>
        <fullName evidence="1">Uncharacterized protein</fullName>
    </submittedName>
</protein>
<comment type="caution">
    <text evidence="1">The sequence shown here is derived from an EMBL/GenBank/DDBJ whole genome shotgun (WGS) entry which is preliminary data.</text>
</comment>
<reference evidence="1" key="1">
    <citation type="submission" date="2020-05" db="EMBL/GenBank/DDBJ databases">
        <title>Large-scale comparative analyses of tick genomes elucidate their genetic diversity and vector capacities.</title>
        <authorList>
            <person name="Jia N."/>
            <person name="Wang J."/>
            <person name="Shi W."/>
            <person name="Du L."/>
            <person name="Sun Y."/>
            <person name="Zhan W."/>
            <person name="Jiang J."/>
            <person name="Wang Q."/>
            <person name="Zhang B."/>
            <person name="Ji P."/>
            <person name="Sakyi L.B."/>
            <person name="Cui X."/>
            <person name="Yuan T."/>
            <person name="Jiang B."/>
            <person name="Yang W."/>
            <person name="Lam T.T.-Y."/>
            <person name="Chang Q."/>
            <person name="Ding S."/>
            <person name="Wang X."/>
            <person name="Zhu J."/>
            <person name="Ruan X."/>
            <person name="Zhao L."/>
            <person name="Wei J."/>
            <person name="Que T."/>
            <person name="Du C."/>
            <person name="Cheng J."/>
            <person name="Dai P."/>
            <person name="Han X."/>
            <person name="Huang E."/>
            <person name="Gao Y."/>
            <person name="Liu J."/>
            <person name="Shao H."/>
            <person name="Ye R."/>
            <person name="Li L."/>
            <person name="Wei W."/>
            <person name="Wang X."/>
            <person name="Wang C."/>
            <person name="Yang T."/>
            <person name="Huo Q."/>
            <person name="Li W."/>
            <person name="Guo W."/>
            <person name="Chen H."/>
            <person name="Zhou L."/>
            <person name="Ni X."/>
            <person name="Tian J."/>
            <person name="Zhou Y."/>
            <person name="Sheng Y."/>
            <person name="Liu T."/>
            <person name="Pan Y."/>
            <person name="Xia L."/>
            <person name="Li J."/>
            <person name="Zhao F."/>
            <person name="Cao W."/>
        </authorList>
    </citation>
    <scope>NUCLEOTIDE SEQUENCE</scope>
    <source>
        <strain evidence="1">Hyas-2018</strain>
    </source>
</reference>
<dbReference type="Proteomes" id="UP000821845">
    <property type="component" value="Chromosome 11"/>
</dbReference>
<accession>A0ACB7T2C9</accession>
<organism evidence="1 2">
    <name type="scientific">Hyalomma asiaticum</name>
    <name type="common">Tick</name>
    <dbReference type="NCBI Taxonomy" id="266040"/>
    <lineage>
        <taxon>Eukaryota</taxon>
        <taxon>Metazoa</taxon>
        <taxon>Ecdysozoa</taxon>
        <taxon>Arthropoda</taxon>
        <taxon>Chelicerata</taxon>
        <taxon>Arachnida</taxon>
        <taxon>Acari</taxon>
        <taxon>Parasitiformes</taxon>
        <taxon>Ixodida</taxon>
        <taxon>Ixodoidea</taxon>
        <taxon>Ixodidae</taxon>
        <taxon>Hyalomminae</taxon>
        <taxon>Hyalomma</taxon>
    </lineage>
</organism>
<sequence length="123" mass="13541">MKRPRSMQTSRGSLSTSTINEARALLDVETATVNQLNAMYGCLKANNDALRKIIEGLEGRTADEEFGQECTIGLKYEASAASVMSQLLSKRDCLGEPPQPYQSLGQHRQPVVREPLEPSYPSL</sequence>
<proteinExistence type="predicted"/>
<evidence type="ECO:0000313" key="1">
    <source>
        <dbReference type="EMBL" id="KAH6940467.1"/>
    </source>
</evidence>
<keyword evidence="2" id="KW-1185">Reference proteome</keyword>